<keyword evidence="4" id="KW-0964">Secreted</keyword>
<proteinExistence type="inferred from homology"/>
<comment type="subcellular location">
    <subcellularLocation>
        <location evidence="1">Secreted</location>
        <location evidence="1">Cell wall</location>
    </subcellularLocation>
</comment>
<evidence type="ECO:0000256" key="8">
    <source>
        <dbReference type="RuleBase" id="RU361169"/>
    </source>
</evidence>
<accession>A0A6A4P237</accession>
<evidence type="ECO:0000313" key="10">
    <source>
        <dbReference type="EMBL" id="KAE9593659.1"/>
    </source>
</evidence>
<keyword evidence="11" id="KW-1185">Reference proteome</keyword>
<dbReference type="GO" id="GO:0005975">
    <property type="term" value="P:carbohydrate metabolic process"/>
    <property type="evidence" value="ECO:0007669"/>
    <property type="project" value="InterPro"/>
</dbReference>
<dbReference type="InterPro" id="IPR011050">
    <property type="entry name" value="Pectin_lyase_fold/virulence"/>
</dbReference>
<feature type="chain" id="PRO_5025658773" evidence="9">
    <location>
        <begin position="22"/>
        <end position="404"/>
    </location>
</feature>
<evidence type="ECO:0000256" key="5">
    <source>
        <dbReference type="ARBA" id="ARBA00022801"/>
    </source>
</evidence>
<feature type="signal peptide" evidence="9">
    <location>
        <begin position="1"/>
        <end position="21"/>
    </location>
</feature>
<dbReference type="InterPro" id="IPR000743">
    <property type="entry name" value="Glyco_hydro_28"/>
</dbReference>
<sequence>MQGLIITFFMLFFASFCSCNARLLDVVSSKTIFNVMEYGAVGDGVTDDSQAFLKAWNGACGKSDSVGTIEVPFGKTFLLKPLLFNGPCKFSKVYFKLEGNIVAPNSTEAWTTSEDKTRWIEFIKVNGLVMNGSGQIDGQGSIWWKICKNDSCQRPKALSFKNCTNLSLSGIHHINSAKGHISINKCVQIRIRNLTITAPENSPNTDGIDISESNDIVVQNCTIATGDDCIAMNEGTSNINITTVNCGPGHGISIGSLGKNGNFATVKDVYVNNCSFFGTTNGLRIKTFPNGNGYVKNITYNQIRFYNTRNPIIIDEKYKDIEQVKGFEIIGLRYNDVSGSSATSVAIDLGCDSGEGCIDVIMDKVNLTSVSPNDKVTASCNKVKGQETSVSPDVSCLTKKLSLY</sequence>
<name>A0A6A4P237_LUPAL</name>
<dbReference type="GO" id="GO:0071555">
    <property type="term" value="P:cell wall organization"/>
    <property type="evidence" value="ECO:0007669"/>
    <property type="project" value="UniProtKB-KW"/>
</dbReference>
<dbReference type="PANTHER" id="PTHR31375">
    <property type="match status" value="1"/>
</dbReference>
<dbReference type="InterPro" id="IPR012334">
    <property type="entry name" value="Pectin_lyas_fold"/>
</dbReference>
<dbReference type="EMBL" id="WOCE01000018">
    <property type="protein sequence ID" value="KAE9593659.1"/>
    <property type="molecule type" value="Genomic_DNA"/>
</dbReference>
<evidence type="ECO:0000256" key="1">
    <source>
        <dbReference type="ARBA" id="ARBA00004191"/>
    </source>
</evidence>
<dbReference type="SMART" id="SM00710">
    <property type="entry name" value="PbH1"/>
    <property type="match status" value="4"/>
</dbReference>
<organism evidence="10 11">
    <name type="scientific">Lupinus albus</name>
    <name type="common">White lupine</name>
    <name type="synonym">Lupinus termis</name>
    <dbReference type="NCBI Taxonomy" id="3870"/>
    <lineage>
        <taxon>Eukaryota</taxon>
        <taxon>Viridiplantae</taxon>
        <taxon>Streptophyta</taxon>
        <taxon>Embryophyta</taxon>
        <taxon>Tracheophyta</taxon>
        <taxon>Spermatophyta</taxon>
        <taxon>Magnoliopsida</taxon>
        <taxon>eudicotyledons</taxon>
        <taxon>Gunneridae</taxon>
        <taxon>Pentapetalae</taxon>
        <taxon>rosids</taxon>
        <taxon>fabids</taxon>
        <taxon>Fabales</taxon>
        <taxon>Fabaceae</taxon>
        <taxon>Papilionoideae</taxon>
        <taxon>50 kb inversion clade</taxon>
        <taxon>genistoids sensu lato</taxon>
        <taxon>core genistoids</taxon>
        <taxon>Genisteae</taxon>
        <taxon>Lupinus</taxon>
    </lineage>
</organism>
<keyword evidence="5 8" id="KW-0378">Hydrolase</keyword>
<protein>
    <submittedName>
        <fullName evidence="10">Putative polygalacturonase</fullName>
    </submittedName>
</protein>
<evidence type="ECO:0000313" key="11">
    <source>
        <dbReference type="Proteomes" id="UP000447434"/>
    </source>
</evidence>
<gene>
    <name evidence="10" type="ORF">Lalb_Chr18g0045411</name>
</gene>
<evidence type="ECO:0000256" key="2">
    <source>
        <dbReference type="ARBA" id="ARBA00008834"/>
    </source>
</evidence>
<dbReference type="Pfam" id="PF00295">
    <property type="entry name" value="Glyco_hydro_28"/>
    <property type="match status" value="1"/>
</dbReference>
<keyword evidence="6 8" id="KW-0326">Glycosidase</keyword>
<dbReference type="SUPFAM" id="SSF51126">
    <property type="entry name" value="Pectin lyase-like"/>
    <property type="match status" value="1"/>
</dbReference>
<dbReference type="AlphaFoldDB" id="A0A6A4P237"/>
<keyword evidence="7" id="KW-0961">Cell wall biogenesis/degradation</keyword>
<evidence type="ECO:0000256" key="3">
    <source>
        <dbReference type="ARBA" id="ARBA00022512"/>
    </source>
</evidence>
<reference evidence="11" key="1">
    <citation type="journal article" date="2020" name="Nat. Commun.">
        <title>Genome sequence of the cluster root forming white lupin.</title>
        <authorList>
            <person name="Hufnagel B."/>
            <person name="Marques A."/>
            <person name="Soriano A."/>
            <person name="Marques L."/>
            <person name="Divol F."/>
            <person name="Doumas P."/>
            <person name="Sallet E."/>
            <person name="Mancinotti D."/>
            <person name="Carrere S."/>
            <person name="Marande W."/>
            <person name="Arribat S."/>
            <person name="Keller J."/>
            <person name="Huneau C."/>
            <person name="Blein T."/>
            <person name="Aime D."/>
            <person name="Laguerre M."/>
            <person name="Taylor J."/>
            <person name="Schubert V."/>
            <person name="Nelson M."/>
            <person name="Geu-Flores F."/>
            <person name="Crespi M."/>
            <person name="Gallardo-Guerrero K."/>
            <person name="Delaux P.-M."/>
            <person name="Salse J."/>
            <person name="Berges H."/>
            <person name="Guyot R."/>
            <person name="Gouzy J."/>
            <person name="Peret B."/>
        </authorList>
    </citation>
    <scope>NUCLEOTIDE SEQUENCE [LARGE SCALE GENOMIC DNA]</scope>
    <source>
        <strain evidence="11">cv. Amiga</strain>
    </source>
</reference>
<evidence type="ECO:0000256" key="7">
    <source>
        <dbReference type="ARBA" id="ARBA00023316"/>
    </source>
</evidence>
<evidence type="ECO:0000256" key="6">
    <source>
        <dbReference type="ARBA" id="ARBA00023295"/>
    </source>
</evidence>
<keyword evidence="3" id="KW-0134">Cell wall</keyword>
<comment type="caution">
    <text evidence="10">The sequence shown here is derived from an EMBL/GenBank/DDBJ whole genome shotgun (WGS) entry which is preliminary data.</text>
</comment>
<keyword evidence="9" id="KW-0732">Signal</keyword>
<evidence type="ECO:0000256" key="4">
    <source>
        <dbReference type="ARBA" id="ARBA00022525"/>
    </source>
</evidence>
<dbReference type="Proteomes" id="UP000447434">
    <property type="component" value="Chromosome 18"/>
</dbReference>
<dbReference type="Gene3D" id="2.160.20.10">
    <property type="entry name" value="Single-stranded right-handed beta-helix, Pectin lyase-like"/>
    <property type="match status" value="1"/>
</dbReference>
<dbReference type="InterPro" id="IPR006626">
    <property type="entry name" value="PbH1"/>
</dbReference>
<dbReference type="OrthoDB" id="187139at2759"/>
<comment type="similarity">
    <text evidence="2 8">Belongs to the glycosyl hydrolase 28 family.</text>
</comment>
<dbReference type="GO" id="GO:0004650">
    <property type="term" value="F:polygalacturonase activity"/>
    <property type="evidence" value="ECO:0007669"/>
    <property type="project" value="InterPro"/>
</dbReference>
<evidence type="ECO:0000256" key="9">
    <source>
        <dbReference type="SAM" id="SignalP"/>
    </source>
</evidence>